<gene>
    <name evidence="4" type="ORF">NDU88_008188</name>
</gene>
<evidence type="ECO:0008006" key="6">
    <source>
        <dbReference type="Google" id="ProtNLM"/>
    </source>
</evidence>
<reference evidence="4" key="1">
    <citation type="journal article" date="2022" name="bioRxiv">
        <title>Sequencing and chromosome-scale assembly of the giantPleurodeles waltlgenome.</title>
        <authorList>
            <person name="Brown T."/>
            <person name="Elewa A."/>
            <person name="Iarovenko S."/>
            <person name="Subramanian E."/>
            <person name="Araus A.J."/>
            <person name="Petzold A."/>
            <person name="Susuki M."/>
            <person name="Suzuki K.-i.T."/>
            <person name="Hayashi T."/>
            <person name="Toyoda A."/>
            <person name="Oliveira C."/>
            <person name="Osipova E."/>
            <person name="Leigh N.D."/>
            <person name="Simon A."/>
            <person name="Yun M.H."/>
        </authorList>
    </citation>
    <scope>NUCLEOTIDE SEQUENCE</scope>
    <source>
        <strain evidence="4">20211129_DDA</strain>
        <tissue evidence="4">Liver</tissue>
    </source>
</reference>
<dbReference type="GO" id="GO:0043484">
    <property type="term" value="P:regulation of RNA splicing"/>
    <property type="evidence" value="ECO:0007669"/>
    <property type="project" value="TreeGrafter"/>
</dbReference>
<evidence type="ECO:0000313" key="5">
    <source>
        <dbReference type="Proteomes" id="UP001066276"/>
    </source>
</evidence>
<evidence type="ECO:0000256" key="3">
    <source>
        <dbReference type="SAM" id="MobiDB-lite"/>
    </source>
</evidence>
<evidence type="ECO:0000313" key="4">
    <source>
        <dbReference type="EMBL" id="KAJ1155458.1"/>
    </source>
</evidence>
<keyword evidence="5" id="KW-1185">Reference proteome</keyword>
<dbReference type="PANTHER" id="PTHR23348">
    <property type="entry name" value="PERIAXIN/AHNAK"/>
    <property type="match status" value="1"/>
</dbReference>
<accession>A0AAV7RWX5</accession>
<dbReference type="InterPro" id="IPR052082">
    <property type="entry name" value="Myelin_sheath_structural"/>
</dbReference>
<evidence type="ECO:0000256" key="2">
    <source>
        <dbReference type="ARBA" id="ARBA00023242"/>
    </source>
</evidence>
<dbReference type="GO" id="GO:0005634">
    <property type="term" value="C:nucleus"/>
    <property type="evidence" value="ECO:0007669"/>
    <property type="project" value="UniProtKB-SubCell"/>
</dbReference>
<comment type="caution">
    <text evidence="4">The sequence shown here is derived from an EMBL/GenBank/DDBJ whole genome shotgun (WGS) entry which is preliminary data.</text>
</comment>
<sequence length="2662" mass="283123">MAANLGILQDGGKVILPGLPGSISSGITLENENGNVVVSDVRKDNTVLKNLGISKGDELVGATIYFENLSKNDVMDILKATEPYKTGLKLHVKNEVKSPESTFLSPTFNLHMDDLGSRDSVYESLFNNKIKRHLKASKSLENLLEPSNKRANRESAATFSDRIIARIESPRLDIQGSDIKKDVGVNIKSPEINALVQDKKGGQFKGPDWNVDLKKSNITAPGIKMPLEDIPQGTLSVRGEDLQFKGPELNGKLGIKDPKLNGNFKGPTIDMAAPDINSIGSEKNVKQPKFKMPSLGQSNIEIPSLDLSLPDVKGDFKAPSVKVDLPNVDVKGPKLQAPKVTADIPDVDLNLTAPEMKGEHTIPSPKLNANIEGPDLDINAPNISVKNPGKQINVPHFKTPSVGMSLPSAKASELDGNIKAPSQDVSLPKVAGELKFPATKADLPHVNIKGPDFKMPSLGGRFNTKADAPDLDLNLETPEFQREFDIPSANLKTNFEGPNVDINAPNIKLKNPEQNLKMPHFKMPSFGMSGSSVKAPELQGNIKTPSVDVSVPGVKGDFKSPAIKLEPSNVDVKGPTLKMPSVGGKFNAKGVVPDVDLNAKAPEIKGGLDITSPTFKTNIEGPDVDLHAPNIDLKGPKNTFTMPHFKMPSFGMSGPSVKAPEMDVNVKPPSLDVSLPKVEGDFKTPTAKMDLPNADVKGPKFKMPSVGGMFDAKGGVPDANLNVKTPEIKGDLDINTPKLKTNIKAPDVDINAPNINVKDPEKTFNAPHFKMPSFEMSVPSAKGPEIDGSIKTSSLDLSLPGVEGDFKPPSAKVDLPKADVKVPKFKMPSVGGIFNTKTGGKDLDLNVKTPEMKGDIDIPSPKLNTNIKGPDIDINAPNINLKGPENKLNMPHIKMPSFGRSGTSLKTPEVELDGKMKKTELDISVPKVKGKLQGPEVGVDLPDVDISAPKIKIPSVDVPSGNLSLPEGGLNLKAPGVKGDLTMKDPKLKGDIKAPNLDIHSPSATLKKPLFKMPNFKKSVPSIKTPELDLSLPKVEGDIKSPSAKIDVPKVEAKGPRFKMPSLKIFHTKPGIPDVDLGLKSPDLKGDLTVPTPKLQGDLKSASLDYRTPGVDLKASSKSMTIPSKVTGPDINLDLPTAEAKGRKLKMPTFGVSGPSSKSPDLEGNINAPSLDVSMPKIEGDFKAPTAKVDLPNLESKSAKFKMPSLGGMFNTNTGIPDVDLNVEAPGVKGDFNIPSPKLKTNIEGPDLDINGPNISLKGTEKKINLPHFKMPSFGMSGPSLKSSEIEADGKLNKPEVDGSVPKVKGKFKGPEVGMDLPGVDIKAPTMKIPSIDIPSGNISGPKGNLSVNAPEVKGDLNIKDPKLKGDIKVPNLDVKAPNVSMKAPDIKGHSPQFKMPSFGLSGPSIKGPQLDGTIDSPTLDVSMPKVEGDFKAPVANVDLPNVDVKGPKIKMPSFGGLFSSKAEVPDADINLKSPGLKGNFDINAPKAQAKVDGPAIDINAPNVNLKGSEKKVSLPEFKMPSFGISGPSVKAPELDGSFKVPSLDVSLPKVEGDLKAPSAKVDPPSLDVKGPKFKMPSLGGMFNTKADVPDANLNIKSPELKGNFDINAPKAQAKIDSPAIDINGPNVNLKGSEKNIGLPEFKMPSFGISGPSVKAPELDGSLKMPSLDVSLPKVEGDLKAPSAKVDPPNLDVKGPKFKMPSLGGMFNTKADVPDANLNIKSPELKGNFDINAPKAQAKIDSPAIDINGPNVNLKGSEKNISLPEFKMPSFGISGPSVKAPELDGSLKMPSLDVSLPKVGGDLKAPSAKVDPPNLDVKGPKFKMPSLGGMFNTKADVPDANLNIKSPELKGNFDINAPKAQAKIDSPAIDINGPNVNLKGSEKNISLPEFKMPSFGISGPSVKAPELDGSLKMPSLDVSLPKVEGDLKAPSAKVDPPNLDVKGPKFKMPSLGGMFNTKADVPDANLNIKSPELKGNFDINVPKAQAKIERPAIDINAPNVNVKGSEKNMSLPDFKMPSFGISGPSVKAPELDGSLKMPSLDVSLPKAEGDLKMPSAKVDPPSLDVKGPKFKMPSLGGMFNTKAGTPEVDLNVKGPDIKGDFDIPSPKLKTNIEGPDLDINVPDMSLKKPKVDVSVPKMKGNFQGPEVGVDLPDAYITAPKMKIPSVNMPSGNLSLPGGDLSVNAPDLKSDLNIKDPKFTGDIKVPNVDINVPNINVKGSDKKLSSPHFKMPSFGLSGPSSKGPKLDGNIEAPSLDVSLPKVDGKITKPDIGMQAPKVKGPEINMELPKAELKPSKFKMPKFFQKKTIPSVDVSLKSPELSSDVNAPKMQSKIEGPRLNWNATDIDPKISDKKINSPRFKMPEFPFSGPSLKSPNLDVGGTVNERGIDVTMPTTKGTFKGPNINVNLPSADITDAKLKMPSLNISSDKHETPGGNLRLKTPQIKGSSGTSEPKVEGSLKGPKLDIDAPDIELTKPEMKSTFSNFKMPTFKMSGPTVQAPDFDVSLPKVEGKFPSIDTKGPNIEMAVPDISQGKRGPEINLNVNAPGIRSDSKVSIPKLEANDEGPGVEIEAPNVILKRSQKNMNLPQYNVPSVQISGTNIETPKIKVGGRTLDSDMDITLPDVKNTIHVDQPEAITDHSGKGFLHVYDRRTIASVANSHKKWA</sequence>
<evidence type="ECO:0000256" key="1">
    <source>
        <dbReference type="ARBA" id="ARBA00004123"/>
    </source>
</evidence>
<dbReference type="Proteomes" id="UP001066276">
    <property type="component" value="Chromosome 5"/>
</dbReference>
<organism evidence="4 5">
    <name type="scientific">Pleurodeles waltl</name>
    <name type="common">Iberian ribbed newt</name>
    <dbReference type="NCBI Taxonomy" id="8319"/>
    <lineage>
        <taxon>Eukaryota</taxon>
        <taxon>Metazoa</taxon>
        <taxon>Chordata</taxon>
        <taxon>Craniata</taxon>
        <taxon>Vertebrata</taxon>
        <taxon>Euteleostomi</taxon>
        <taxon>Amphibia</taxon>
        <taxon>Batrachia</taxon>
        <taxon>Caudata</taxon>
        <taxon>Salamandroidea</taxon>
        <taxon>Salamandridae</taxon>
        <taxon>Pleurodelinae</taxon>
        <taxon>Pleurodeles</taxon>
    </lineage>
</organism>
<feature type="region of interest" description="Disordered" evidence="3">
    <location>
        <begin position="1292"/>
        <end position="1312"/>
    </location>
</feature>
<proteinExistence type="predicted"/>
<keyword evidence="2" id="KW-0539">Nucleus</keyword>
<dbReference type="GO" id="GO:0043034">
    <property type="term" value="C:costamere"/>
    <property type="evidence" value="ECO:0007669"/>
    <property type="project" value="TreeGrafter"/>
</dbReference>
<dbReference type="EMBL" id="JANPWB010000009">
    <property type="protein sequence ID" value="KAJ1155458.1"/>
    <property type="molecule type" value="Genomic_DNA"/>
</dbReference>
<protein>
    <recommendedName>
        <fullName evidence="6">Neuroblast differentiation-associated protein AHNAK</fullName>
    </recommendedName>
</protein>
<feature type="compositionally biased region" description="Basic and acidic residues" evidence="3">
    <location>
        <begin position="2451"/>
        <end position="2464"/>
    </location>
</feature>
<comment type="subcellular location">
    <subcellularLocation>
        <location evidence="1">Nucleus</location>
    </subcellularLocation>
</comment>
<feature type="region of interest" description="Disordered" evidence="3">
    <location>
        <begin position="2423"/>
        <end position="2464"/>
    </location>
</feature>
<dbReference type="PANTHER" id="PTHR23348:SF16">
    <property type="entry name" value="LEUCINE RICH REPEAT FAMILY PROTEIN"/>
    <property type="match status" value="1"/>
</dbReference>
<name>A0AAV7RWX5_PLEWA</name>